<keyword evidence="7 9" id="KW-0472">Membrane</keyword>
<comment type="subcellular location">
    <subcellularLocation>
        <location evidence="1 9">Cell inner membrane</location>
        <topology evidence="1 9">Multi-pass membrane protein</topology>
    </subcellularLocation>
</comment>
<keyword evidence="2 9" id="KW-0813">Transport</keyword>
<dbReference type="InterPro" id="IPR055348">
    <property type="entry name" value="DctQ"/>
</dbReference>
<name>A0A1A7NSP8_9PAST</name>
<dbReference type="Proteomes" id="UP000243558">
    <property type="component" value="Unassembled WGS sequence"/>
</dbReference>
<feature type="transmembrane region" description="Helical" evidence="9">
    <location>
        <begin position="90"/>
        <end position="112"/>
    </location>
</feature>
<comment type="function">
    <text evidence="9">Part of the tripartite ATP-independent periplasmic (TRAP) transport system.</text>
</comment>
<feature type="domain" description="Tripartite ATP-independent periplasmic transporters DctQ component" evidence="10">
    <location>
        <begin position="27"/>
        <end position="157"/>
    </location>
</feature>
<keyword evidence="3" id="KW-1003">Cell membrane</keyword>
<dbReference type="Pfam" id="PF04290">
    <property type="entry name" value="DctQ"/>
    <property type="match status" value="1"/>
</dbReference>
<dbReference type="GO" id="GO:0022857">
    <property type="term" value="F:transmembrane transporter activity"/>
    <property type="evidence" value="ECO:0007669"/>
    <property type="project" value="UniProtKB-UniRule"/>
</dbReference>
<evidence type="ECO:0000256" key="8">
    <source>
        <dbReference type="ARBA" id="ARBA00038436"/>
    </source>
</evidence>
<sequence length="167" mass="19567">MLKGLLWLDRFIANIERIIMILLVLFMTSILIAQVICRYFFSNPIFWAEDVAVQLLGAITCIGVSYLLYKNEMVKVDFLLLLVPKSMINIMQRIIYLIGFVTMCIVSWYAFHWLMQPENHIAISPTTGLLKWYNYLVIVSCFHLMAWHLLVKLFSPIEKSNQIIMEN</sequence>
<dbReference type="AlphaFoldDB" id="A0A1A7NSP8"/>
<dbReference type="PANTHER" id="PTHR35011:SF2">
    <property type="entry name" value="2,3-DIKETO-L-GULONATE TRAP TRANSPORTER SMALL PERMEASE PROTEIN YIAM"/>
    <property type="match status" value="1"/>
</dbReference>
<keyword evidence="6 9" id="KW-1133">Transmembrane helix</keyword>
<evidence type="ECO:0000256" key="1">
    <source>
        <dbReference type="ARBA" id="ARBA00004429"/>
    </source>
</evidence>
<feature type="transmembrane region" description="Helical" evidence="9">
    <location>
        <begin position="132"/>
        <end position="151"/>
    </location>
</feature>
<comment type="subunit">
    <text evidence="9">The complex comprises the extracytoplasmic solute receptor protein and the two transmembrane proteins.</text>
</comment>
<keyword evidence="12" id="KW-1185">Reference proteome</keyword>
<dbReference type="OrthoDB" id="2085311at2"/>
<evidence type="ECO:0000256" key="5">
    <source>
        <dbReference type="ARBA" id="ARBA00022692"/>
    </source>
</evidence>
<evidence type="ECO:0000259" key="10">
    <source>
        <dbReference type="Pfam" id="PF04290"/>
    </source>
</evidence>
<evidence type="ECO:0000256" key="6">
    <source>
        <dbReference type="ARBA" id="ARBA00022989"/>
    </source>
</evidence>
<gene>
    <name evidence="11" type="ORF">QV01_02635</name>
</gene>
<dbReference type="EMBL" id="JTJM01000010">
    <property type="protein sequence ID" value="OBW93257.1"/>
    <property type="molecule type" value="Genomic_DNA"/>
</dbReference>
<keyword evidence="4 9" id="KW-0997">Cell inner membrane</keyword>
<proteinExistence type="inferred from homology"/>
<evidence type="ECO:0000256" key="2">
    <source>
        <dbReference type="ARBA" id="ARBA00022448"/>
    </source>
</evidence>
<evidence type="ECO:0000256" key="7">
    <source>
        <dbReference type="ARBA" id="ARBA00023136"/>
    </source>
</evidence>
<evidence type="ECO:0000313" key="11">
    <source>
        <dbReference type="EMBL" id="OBW93257.1"/>
    </source>
</evidence>
<feature type="transmembrane region" description="Helical" evidence="9">
    <location>
        <begin position="21"/>
        <end position="41"/>
    </location>
</feature>
<protein>
    <recommendedName>
        <fullName evidence="9">TRAP transporter small permease protein</fullName>
    </recommendedName>
</protein>
<keyword evidence="5 9" id="KW-0812">Transmembrane</keyword>
<reference evidence="11 12" key="1">
    <citation type="submission" date="2014-11" db="EMBL/GenBank/DDBJ databases">
        <title>Pan-genome of Gallibacterium spp.</title>
        <authorList>
            <person name="Kudirkiene E."/>
            <person name="Bojesen A.M."/>
        </authorList>
    </citation>
    <scope>NUCLEOTIDE SEQUENCE [LARGE SCALE GENOMIC DNA]</scope>
    <source>
        <strain evidence="11 12">F151</strain>
    </source>
</reference>
<accession>A0A1A7NSP8</accession>
<feature type="transmembrane region" description="Helical" evidence="9">
    <location>
        <begin position="53"/>
        <end position="69"/>
    </location>
</feature>
<dbReference type="PANTHER" id="PTHR35011">
    <property type="entry name" value="2,3-DIKETO-L-GULONATE TRAP TRANSPORTER SMALL PERMEASE PROTEIN YIAM"/>
    <property type="match status" value="1"/>
</dbReference>
<comment type="caution">
    <text evidence="11">The sequence shown here is derived from an EMBL/GenBank/DDBJ whole genome shotgun (WGS) entry which is preliminary data.</text>
</comment>
<evidence type="ECO:0000256" key="9">
    <source>
        <dbReference type="RuleBase" id="RU369079"/>
    </source>
</evidence>
<evidence type="ECO:0000256" key="3">
    <source>
        <dbReference type="ARBA" id="ARBA00022475"/>
    </source>
</evidence>
<comment type="similarity">
    <text evidence="8 9">Belongs to the TRAP transporter small permease family.</text>
</comment>
<evidence type="ECO:0000313" key="12">
    <source>
        <dbReference type="Proteomes" id="UP000243558"/>
    </source>
</evidence>
<dbReference type="InterPro" id="IPR007387">
    <property type="entry name" value="TRAP_DctQ"/>
</dbReference>
<dbReference type="GO" id="GO:0015740">
    <property type="term" value="P:C4-dicarboxylate transport"/>
    <property type="evidence" value="ECO:0007669"/>
    <property type="project" value="TreeGrafter"/>
</dbReference>
<evidence type="ECO:0000256" key="4">
    <source>
        <dbReference type="ARBA" id="ARBA00022519"/>
    </source>
</evidence>
<organism evidence="11 12">
    <name type="scientific">Gallibacterium genomosp. 3</name>
    <dbReference type="NCBI Taxonomy" id="505345"/>
    <lineage>
        <taxon>Bacteria</taxon>
        <taxon>Pseudomonadati</taxon>
        <taxon>Pseudomonadota</taxon>
        <taxon>Gammaproteobacteria</taxon>
        <taxon>Pasteurellales</taxon>
        <taxon>Pasteurellaceae</taxon>
        <taxon>Gallibacterium</taxon>
    </lineage>
</organism>
<dbReference type="RefSeq" id="WP_065238845.1">
    <property type="nucleotide sequence ID" value="NZ_JTJM01000010.1"/>
</dbReference>
<dbReference type="GO" id="GO:0005886">
    <property type="term" value="C:plasma membrane"/>
    <property type="evidence" value="ECO:0007669"/>
    <property type="project" value="UniProtKB-SubCell"/>
</dbReference>